<evidence type="ECO:0000256" key="5">
    <source>
        <dbReference type="ARBA" id="ARBA00023136"/>
    </source>
</evidence>
<dbReference type="AlphaFoldDB" id="A0A4R7KU45"/>
<feature type="transmembrane region" description="Helical" evidence="7">
    <location>
        <begin position="712"/>
        <end position="732"/>
    </location>
</feature>
<protein>
    <submittedName>
        <fullName evidence="9">Putative ABC transport system permease protein</fullName>
    </submittedName>
</protein>
<dbReference type="InterPro" id="IPR038766">
    <property type="entry name" value="Membrane_comp_ABC_pdt"/>
</dbReference>
<evidence type="ECO:0000259" key="8">
    <source>
        <dbReference type="Pfam" id="PF02687"/>
    </source>
</evidence>
<evidence type="ECO:0000313" key="10">
    <source>
        <dbReference type="Proteomes" id="UP000295325"/>
    </source>
</evidence>
<organism evidence="9 10">
    <name type="scientific">Fonticella tunisiensis</name>
    <dbReference type="NCBI Taxonomy" id="1096341"/>
    <lineage>
        <taxon>Bacteria</taxon>
        <taxon>Bacillati</taxon>
        <taxon>Bacillota</taxon>
        <taxon>Clostridia</taxon>
        <taxon>Eubacteriales</taxon>
        <taxon>Clostridiaceae</taxon>
        <taxon>Fonticella</taxon>
    </lineage>
</organism>
<keyword evidence="6" id="KW-0175">Coiled coil</keyword>
<feature type="transmembrane region" description="Helical" evidence="7">
    <location>
        <begin position="542"/>
        <end position="563"/>
    </location>
</feature>
<accession>A0A4R7KU45</accession>
<dbReference type="GO" id="GO:0005886">
    <property type="term" value="C:plasma membrane"/>
    <property type="evidence" value="ECO:0007669"/>
    <property type="project" value="UniProtKB-SubCell"/>
</dbReference>
<dbReference type="InterPro" id="IPR003838">
    <property type="entry name" value="ABC3_permease_C"/>
</dbReference>
<feature type="domain" description="ABC3 transporter permease C-terminal" evidence="8">
    <location>
        <begin position="948"/>
        <end position="1065"/>
    </location>
</feature>
<feature type="coiled-coil region" evidence="6">
    <location>
        <begin position="260"/>
        <end position="510"/>
    </location>
</feature>
<comment type="caution">
    <text evidence="9">The sequence shown here is derived from an EMBL/GenBank/DDBJ whole genome shotgun (WGS) entry which is preliminary data.</text>
</comment>
<keyword evidence="2" id="KW-1003">Cell membrane</keyword>
<feature type="transmembrane region" description="Helical" evidence="7">
    <location>
        <begin position="637"/>
        <end position="659"/>
    </location>
</feature>
<name>A0A4R7KU45_9CLOT</name>
<evidence type="ECO:0000256" key="4">
    <source>
        <dbReference type="ARBA" id="ARBA00022989"/>
    </source>
</evidence>
<evidence type="ECO:0000256" key="3">
    <source>
        <dbReference type="ARBA" id="ARBA00022692"/>
    </source>
</evidence>
<proteinExistence type="predicted"/>
<feature type="transmembrane region" description="Helical" evidence="7">
    <location>
        <begin position="12"/>
        <end position="32"/>
    </location>
</feature>
<dbReference type="Proteomes" id="UP000295325">
    <property type="component" value="Unassembled WGS sequence"/>
</dbReference>
<dbReference type="Pfam" id="PF02687">
    <property type="entry name" value="FtsX"/>
    <property type="match status" value="2"/>
</dbReference>
<dbReference type="PANTHER" id="PTHR30287">
    <property type="entry name" value="MEMBRANE COMPONENT OF PREDICTED ABC SUPERFAMILY METABOLITE UPTAKE TRANSPORTER"/>
    <property type="match status" value="1"/>
</dbReference>
<evidence type="ECO:0000256" key="6">
    <source>
        <dbReference type="SAM" id="Coils"/>
    </source>
</evidence>
<keyword evidence="5 7" id="KW-0472">Membrane</keyword>
<feature type="transmembrane region" description="Helical" evidence="7">
    <location>
        <begin position="1039"/>
        <end position="1061"/>
    </location>
</feature>
<reference evidence="9 10" key="1">
    <citation type="submission" date="2019-03" db="EMBL/GenBank/DDBJ databases">
        <title>Genomic Encyclopedia of Type Strains, Phase IV (KMG-IV): sequencing the most valuable type-strain genomes for metagenomic binning, comparative biology and taxonomic classification.</title>
        <authorList>
            <person name="Goeker M."/>
        </authorList>
    </citation>
    <scope>NUCLEOTIDE SEQUENCE [LARGE SCALE GENOMIC DNA]</scope>
    <source>
        <strain evidence="9 10">DSM 24455</strain>
    </source>
</reference>
<comment type="subcellular location">
    <subcellularLocation>
        <location evidence="1">Cell membrane</location>
        <topology evidence="1">Multi-pass membrane protein</topology>
    </subcellularLocation>
</comment>
<keyword evidence="4 7" id="KW-1133">Transmembrane helix</keyword>
<evidence type="ECO:0000313" key="9">
    <source>
        <dbReference type="EMBL" id="TDT62861.1"/>
    </source>
</evidence>
<dbReference type="EMBL" id="SOAZ01000003">
    <property type="protein sequence ID" value="TDT62861.1"/>
    <property type="molecule type" value="Genomic_DNA"/>
</dbReference>
<feature type="domain" description="ABC3 transporter permease C-terminal" evidence="8">
    <location>
        <begin position="546"/>
        <end position="661"/>
    </location>
</feature>
<feature type="transmembrane region" description="Helical" evidence="7">
    <location>
        <begin position="592"/>
        <end position="625"/>
    </location>
</feature>
<keyword evidence="3 7" id="KW-0812">Transmembrane</keyword>
<evidence type="ECO:0000256" key="2">
    <source>
        <dbReference type="ARBA" id="ARBA00022475"/>
    </source>
</evidence>
<evidence type="ECO:0000256" key="1">
    <source>
        <dbReference type="ARBA" id="ARBA00004651"/>
    </source>
</evidence>
<keyword evidence="10" id="KW-1185">Reference proteome</keyword>
<feature type="transmembrane region" description="Helical" evidence="7">
    <location>
        <begin position="999"/>
        <end position="1019"/>
    </location>
</feature>
<evidence type="ECO:0000256" key="7">
    <source>
        <dbReference type="SAM" id="Phobius"/>
    </source>
</evidence>
<feature type="transmembrane region" description="Helical" evidence="7">
    <location>
        <begin position="942"/>
        <end position="964"/>
    </location>
</feature>
<gene>
    <name evidence="9" type="ORF">EDD71_103138</name>
</gene>
<sequence length="1074" mass="121827">MKDTFREIKRTLSRFLSIFAIVALGVSFFAGVKATSPDMKLTADKYFDDYRLMDIKLLSTMGFNDDDIKAVERVPGIEGVLPTYSMDALVDVGEKELVIKVLGLPIDKMKGDDKSYINRVKLVEGRLPEKPGECVTERGKMLNPELSIGSKIKLSSGTDKDISESLKVNEYTIVGIVETPYYISFERGTSSIGSGKINSFIMVPQEDFKIPVYTDVFLTVKGARELFCYDDEYDKIVEPVKNALEDTGKARAQIRYDEIISEANAKLEESKKELSEGEEEQKSELAKAASRLESARKQIAKGEEELKNKENEFNKTIKEAEAKINDGYVKLQEGEKEYNQNLQLFIEKKRQAEKELPAAEQQLNNAQKELEAKEPEINQLKEYLAITPNLPEEERHAKEAIIKEYERQREELEKSRAVLEANKKDLSDAEAQLISLRKTLDASKTQLDNEKKTLEASKSKALKELAAARKKLDSSKWELQKGEEEYERQKRESDEKLADARRKIADGEKEISKLEKPKWYVLDRNMHMDFVDYEKAADRIDAIARVFPAFFFLVAALVCLTTMTRMVDEQRINIGTLKALGYGKLSIASKYLLYAMLASFGGSIFGVLAGFKVFPTVIFNAYGIIYTLPPVITNFNVFYAVISTAFAVLVTTAAAWAACYKELMVEPAILMRPKAPKLGKRIFLERINFLWTRFNFIQKVTARNIFRYKKRFFMTVLGIGGCTALLLSGFGLKDSIVSIVTKQFDELYQYDMIVSLKENTDLSDIKEIIDTFGNNSKISDYMFMKEQNIYAVYGNNEKSATLVIPESTERLKDFITLRVRTTGEKVSLTNEGVVLTEKLAKMLGVQKGDDIYIKEGDTKKTKVKIIGITENYVSHYVYMSPTLYESLYGEKVKFQQIAAKTIDTSEAFENKLSTDLLKNSKISSVSFTTGISKNFKDIIGSLNYVVLVLIVSAGVLAFVVLYNLTNINITERLREIATIKVLGFYDNEVSAYVYRENMVLTMMGMALGLLLGIFLHKFIVETAEIDYVMFGRNINILSYIYSSILTIFFSVIVNFVMYFRLTKIDMVESLKSVD</sequence>
<dbReference type="PANTHER" id="PTHR30287:SF1">
    <property type="entry name" value="INNER MEMBRANE PROTEIN"/>
    <property type="match status" value="1"/>
</dbReference>